<protein>
    <submittedName>
        <fullName evidence="1">ATP binding protein</fullName>
    </submittedName>
</protein>
<sequence>MEGCVCDGNKWAVVVVFFGVVGPIPMRMRHALSITTNSYPNPTKESILSRLIPTMSRD</sequence>
<gene>
    <name evidence="1" type="ORF">COLO4_10765</name>
</gene>
<accession>A0A1R3K706</accession>
<proteinExistence type="predicted"/>
<dbReference type="Proteomes" id="UP000187203">
    <property type="component" value="Unassembled WGS sequence"/>
</dbReference>
<comment type="caution">
    <text evidence="1">The sequence shown here is derived from an EMBL/GenBank/DDBJ whole genome shotgun (WGS) entry which is preliminary data.</text>
</comment>
<evidence type="ECO:0000313" key="1">
    <source>
        <dbReference type="EMBL" id="OMP02872.1"/>
    </source>
</evidence>
<dbReference type="EMBL" id="AWUE01014578">
    <property type="protein sequence ID" value="OMP02872.1"/>
    <property type="molecule type" value="Genomic_DNA"/>
</dbReference>
<organism evidence="1 2">
    <name type="scientific">Corchorus olitorius</name>
    <dbReference type="NCBI Taxonomy" id="93759"/>
    <lineage>
        <taxon>Eukaryota</taxon>
        <taxon>Viridiplantae</taxon>
        <taxon>Streptophyta</taxon>
        <taxon>Embryophyta</taxon>
        <taxon>Tracheophyta</taxon>
        <taxon>Spermatophyta</taxon>
        <taxon>Magnoliopsida</taxon>
        <taxon>eudicotyledons</taxon>
        <taxon>Gunneridae</taxon>
        <taxon>Pentapetalae</taxon>
        <taxon>rosids</taxon>
        <taxon>malvids</taxon>
        <taxon>Malvales</taxon>
        <taxon>Malvaceae</taxon>
        <taxon>Grewioideae</taxon>
        <taxon>Apeibeae</taxon>
        <taxon>Corchorus</taxon>
    </lineage>
</organism>
<reference evidence="2" key="1">
    <citation type="submission" date="2013-09" db="EMBL/GenBank/DDBJ databases">
        <title>Corchorus olitorius genome sequencing.</title>
        <authorList>
            <person name="Alam M."/>
            <person name="Haque M.S."/>
            <person name="Islam M.S."/>
            <person name="Emdad E.M."/>
            <person name="Islam M.M."/>
            <person name="Ahmed B."/>
            <person name="Halim A."/>
            <person name="Hossen Q.M.M."/>
            <person name="Hossain M.Z."/>
            <person name="Ahmed R."/>
            <person name="Khan M.M."/>
            <person name="Islam R."/>
            <person name="Rashid M.M."/>
            <person name="Khan S.A."/>
            <person name="Rahman M.S."/>
            <person name="Alam M."/>
            <person name="Yahiya A.S."/>
            <person name="Khan M.S."/>
            <person name="Azam M.S."/>
            <person name="Haque T."/>
            <person name="Lashkar M.Z.H."/>
            <person name="Akhand A.I."/>
            <person name="Morshed G."/>
            <person name="Roy S."/>
            <person name="Uddin K.S."/>
            <person name="Rabeya T."/>
            <person name="Hossain A.S."/>
            <person name="Chowdhury A."/>
            <person name="Snigdha A.R."/>
            <person name="Mortoza M.S."/>
            <person name="Matin S.A."/>
            <person name="Hoque S.M.E."/>
            <person name="Islam M.K."/>
            <person name="Roy D.K."/>
            <person name="Haider R."/>
            <person name="Moosa M.M."/>
            <person name="Elias S.M."/>
            <person name="Hasan A.M."/>
            <person name="Jahan S."/>
            <person name="Shafiuddin M."/>
            <person name="Mahmood N."/>
            <person name="Shommy N.S."/>
        </authorList>
    </citation>
    <scope>NUCLEOTIDE SEQUENCE [LARGE SCALE GENOMIC DNA]</scope>
    <source>
        <strain evidence="2">cv. O-4</strain>
    </source>
</reference>
<keyword evidence="2" id="KW-1185">Reference proteome</keyword>
<name>A0A1R3K706_9ROSI</name>
<evidence type="ECO:0000313" key="2">
    <source>
        <dbReference type="Proteomes" id="UP000187203"/>
    </source>
</evidence>
<dbReference type="AlphaFoldDB" id="A0A1R3K706"/>